<protein>
    <submittedName>
        <fullName evidence="1">Uncharacterized protein</fullName>
    </submittedName>
</protein>
<accession>A0A7R9JYI1</accession>
<dbReference type="EMBL" id="OE841193">
    <property type="protein sequence ID" value="CAD7594668.1"/>
    <property type="molecule type" value="Genomic_DNA"/>
</dbReference>
<sequence length="75" mass="8802">METCDISLVKEETVELIKTETQNEDEFDICGQSGIKTERQVSRLWILGERTQNGRRKQNVELNWNKINLLYQGKC</sequence>
<proteinExistence type="predicted"/>
<name>A0A7R9JYI1_TIMGE</name>
<gene>
    <name evidence="1" type="ORF">TGEB3V08_LOCUS5747</name>
</gene>
<reference evidence="1" key="1">
    <citation type="submission" date="2020-11" db="EMBL/GenBank/DDBJ databases">
        <authorList>
            <person name="Tran Van P."/>
        </authorList>
    </citation>
    <scope>NUCLEOTIDE SEQUENCE</scope>
</reference>
<evidence type="ECO:0000313" key="1">
    <source>
        <dbReference type="EMBL" id="CAD7594668.1"/>
    </source>
</evidence>
<dbReference type="AlphaFoldDB" id="A0A7R9JYI1"/>
<organism evidence="1">
    <name type="scientific">Timema genevievae</name>
    <name type="common">Walking stick</name>
    <dbReference type="NCBI Taxonomy" id="629358"/>
    <lineage>
        <taxon>Eukaryota</taxon>
        <taxon>Metazoa</taxon>
        <taxon>Ecdysozoa</taxon>
        <taxon>Arthropoda</taxon>
        <taxon>Hexapoda</taxon>
        <taxon>Insecta</taxon>
        <taxon>Pterygota</taxon>
        <taxon>Neoptera</taxon>
        <taxon>Polyneoptera</taxon>
        <taxon>Phasmatodea</taxon>
        <taxon>Timematodea</taxon>
        <taxon>Timematoidea</taxon>
        <taxon>Timematidae</taxon>
        <taxon>Timema</taxon>
    </lineage>
</organism>